<dbReference type="SUPFAM" id="SSF51735">
    <property type="entry name" value="NAD(P)-binding Rossmann-fold domains"/>
    <property type="match status" value="1"/>
</dbReference>
<dbReference type="OrthoDB" id="9776313at2"/>
<dbReference type="EMBL" id="LNYJ01000003">
    <property type="protein sequence ID" value="KTD18968.1"/>
    <property type="molecule type" value="Genomic_DNA"/>
</dbReference>
<protein>
    <submittedName>
        <fullName evidence="2">UDP-glucose 4-epimerase</fullName>
    </submittedName>
</protein>
<dbReference type="Pfam" id="PF01370">
    <property type="entry name" value="Epimerase"/>
    <property type="match status" value="1"/>
</dbReference>
<name>A0A0W0VFR9_9GAMM</name>
<sequence>MMKIAITGANSFIGQHLLKRLADEPVQVNALFNKSRSLSVEAENINWLQGNLLIPTNLNELLRNCDVVINLAYLWQGSKEDNLNALENLARLCIQNKVKRFIHCSTSSVYGSLQAKVVDENSPCIPKTDYAKTKLEMEKFLLNNYSSVFEVAIIRPTQVFGPGGRNLIKLADDIKYGSRIKNYFKSCLLSKRNMNLVPVQQVVEALCHLVQVKPLTKHIYLVSDDENTHTYSELEAYLMKRLNSKPYKFPKIPLPLFLYKNLYRLLGRGKINPKMLYLGKNLQETGYNQGDYFKTHLDEFIHWYQQTHKQSL</sequence>
<dbReference type="PANTHER" id="PTHR48079">
    <property type="entry name" value="PROTEIN YEEZ"/>
    <property type="match status" value="1"/>
</dbReference>
<comment type="caution">
    <text evidence="2">The sequence shown here is derived from an EMBL/GenBank/DDBJ whole genome shotgun (WGS) entry which is preliminary data.</text>
</comment>
<dbReference type="PANTHER" id="PTHR48079:SF6">
    <property type="entry name" value="NAD(P)-BINDING DOMAIN-CONTAINING PROTEIN-RELATED"/>
    <property type="match status" value="1"/>
</dbReference>
<dbReference type="RefSeq" id="WP_058469777.1">
    <property type="nucleotide sequence ID" value="NZ_CAAAIC010000005.1"/>
</dbReference>
<dbReference type="GO" id="GO:0004029">
    <property type="term" value="F:aldehyde dehydrogenase (NAD+) activity"/>
    <property type="evidence" value="ECO:0007669"/>
    <property type="project" value="TreeGrafter"/>
</dbReference>
<dbReference type="AlphaFoldDB" id="A0A0W0VFR9"/>
<dbReference type="GO" id="GO:0005737">
    <property type="term" value="C:cytoplasm"/>
    <property type="evidence" value="ECO:0007669"/>
    <property type="project" value="TreeGrafter"/>
</dbReference>
<dbReference type="InterPro" id="IPR036291">
    <property type="entry name" value="NAD(P)-bd_dom_sf"/>
</dbReference>
<organism evidence="2 3">
    <name type="scientific">Legionella jordanis</name>
    <dbReference type="NCBI Taxonomy" id="456"/>
    <lineage>
        <taxon>Bacteria</taxon>
        <taxon>Pseudomonadati</taxon>
        <taxon>Pseudomonadota</taxon>
        <taxon>Gammaproteobacteria</taxon>
        <taxon>Legionellales</taxon>
        <taxon>Legionellaceae</taxon>
        <taxon>Legionella</taxon>
    </lineage>
</organism>
<dbReference type="InterPro" id="IPR001509">
    <property type="entry name" value="Epimerase_deHydtase"/>
</dbReference>
<evidence type="ECO:0000259" key="1">
    <source>
        <dbReference type="Pfam" id="PF01370"/>
    </source>
</evidence>
<dbReference type="Proteomes" id="UP000055035">
    <property type="component" value="Unassembled WGS sequence"/>
</dbReference>
<evidence type="ECO:0000313" key="3">
    <source>
        <dbReference type="Proteomes" id="UP000055035"/>
    </source>
</evidence>
<dbReference type="InterPro" id="IPR051783">
    <property type="entry name" value="NAD(P)-dependent_oxidoreduct"/>
</dbReference>
<feature type="domain" description="NAD-dependent epimerase/dehydratase" evidence="1">
    <location>
        <begin position="4"/>
        <end position="178"/>
    </location>
</feature>
<dbReference type="PATRIC" id="fig|456.5.peg.208"/>
<dbReference type="STRING" id="456.Ljor_0191"/>
<accession>A0A0W0VFR9</accession>
<proteinExistence type="predicted"/>
<gene>
    <name evidence="2" type="primary">galE</name>
    <name evidence="2" type="ORF">Ljor_0191</name>
</gene>
<keyword evidence="3" id="KW-1185">Reference proteome</keyword>
<evidence type="ECO:0000313" key="2">
    <source>
        <dbReference type="EMBL" id="KTD18968.1"/>
    </source>
</evidence>
<reference evidence="2 3" key="1">
    <citation type="submission" date="2015-11" db="EMBL/GenBank/DDBJ databases">
        <title>Genomic analysis of 38 Legionella species identifies large and diverse effector repertoires.</title>
        <authorList>
            <person name="Burstein D."/>
            <person name="Amaro F."/>
            <person name="Zusman T."/>
            <person name="Lifshitz Z."/>
            <person name="Cohen O."/>
            <person name="Gilbert J.A."/>
            <person name="Pupko T."/>
            <person name="Shuman H.A."/>
            <person name="Segal G."/>
        </authorList>
    </citation>
    <scope>NUCLEOTIDE SEQUENCE [LARGE SCALE GENOMIC DNA]</scope>
    <source>
        <strain evidence="2 3">BL-540</strain>
    </source>
</reference>
<dbReference type="Gene3D" id="3.40.50.720">
    <property type="entry name" value="NAD(P)-binding Rossmann-like Domain"/>
    <property type="match status" value="1"/>
</dbReference>